<evidence type="ECO:0000256" key="3">
    <source>
        <dbReference type="ARBA" id="ARBA00023004"/>
    </source>
</evidence>
<dbReference type="PANTHER" id="PTHR30548:SF5">
    <property type="entry name" value="SUBUNIT OF OXYGEN-SENSITIVE 2-HYDROXYISOCAPROYL-COA DEHYDRATASE"/>
    <property type="match status" value="1"/>
</dbReference>
<proteinExistence type="inferred from homology"/>
<dbReference type="GO" id="GO:0051536">
    <property type="term" value="F:iron-sulfur cluster binding"/>
    <property type="evidence" value="ECO:0007669"/>
    <property type="project" value="UniProtKB-KW"/>
</dbReference>
<reference evidence="5" key="1">
    <citation type="journal article" date="2014" name="Int. J. Syst. Evol. Microbiol.">
        <title>Complete genome sequence of Corynebacterium casei LMG S-19264T (=DSM 44701T), isolated from a smear-ripened cheese.</title>
        <authorList>
            <consortium name="US DOE Joint Genome Institute (JGI-PGF)"/>
            <person name="Walter F."/>
            <person name="Albersmeier A."/>
            <person name="Kalinowski J."/>
            <person name="Ruckert C."/>
        </authorList>
    </citation>
    <scope>NUCLEOTIDE SEQUENCE</scope>
    <source>
        <strain evidence="5">KCTC 32255</strain>
    </source>
</reference>
<evidence type="ECO:0000256" key="2">
    <source>
        <dbReference type="ARBA" id="ARBA00022723"/>
    </source>
</evidence>
<dbReference type="AlphaFoldDB" id="A0A918PKW9"/>
<evidence type="ECO:0000313" key="5">
    <source>
        <dbReference type="EMBL" id="GGZ13143.1"/>
    </source>
</evidence>
<dbReference type="EMBL" id="BMZA01000015">
    <property type="protein sequence ID" value="GGZ13143.1"/>
    <property type="molecule type" value="Genomic_DNA"/>
</dbReference>
<keyword evidence="2" id="KW-0479">Metal-binding</keyword>
<name>A0A918PKW9_9SPHN</name>
<sequence>MRAILESFAAAGADSLGYAARWKAEHGRPVIGSFPMHFPLELAHAAGALPIIIQEAEDPITDGEGAVFSFYCGFNRSVADQALKGRFKVLDGIMFGDHCVQLLGTADVIRWNDPDMPIIFEQPVSSLDMAWAFAETRQVYAHLKQEIEELLGVVITDDALRASISLFNRNRQLIRRLYALRIEGRAGLTAREMQHVVKSSMVMDRAEHTALLEALLAEIEASPPPAPQGLPVYLSGHLCQAPKLELLDAVEQTGMVVVGDDLYHGYRYISTDVPEDEEPLAALAHWYIGRNANVPCPTRADGDADWDDFLIRDIRRTGAKGLIVLVAKFCEPHMYYFPEIMEACDREGILMLKLETEHDSMPMEAFKTRLETFVEVARRRLAATPPAAHVQVERSDAEQQYQ</sequence>
<dbReference type="Pfam" id="PF06050">
    <property type="entry name" value="HGD-D"/>
    <property type="match status" value="1"/>
</dbReference>
<keyword evidence="6" id="KW-1185">Reference proteome</keyword>
<comment type="similarity">
    <text evidence="1">Belongs to the FldB/FldC dehydratase alpha/beta subunit family.</text>
</comment>
<dbReference type="Gene3D" id="3.40.50.11890">
    <property type="match status" value="1"/>
</dbReference>
<evidence type="ECO:0000313" key="6">
    <source>
        <dbReference type="Proteomes" id="UP000648075"/>
    </source>
</evidence>
<reference evidence="5" key="2">
    <citation type="submission" date="2020-09" db="EMBL/GenBank/DDBJ databases">
        <authorList>
            <person name="Sun Q."/>
            <person name="Kim S."/>
        </authorList>
    </citation>
    <scope>NUCLEOTIDE SEQUENCE</scope>
    <source>
        <strain evidence="5">KCTC 32255</strain>
    </source>
</reference>
<comment type="caution">
    <text evidence="5">The sequence shown here is derived from an EMBL/GenBank/DDBJ whole genome shotgun (WGS) entry which is preliminary data.</text>
</comment>
<evidence type="ECO:0000256" key="4">
    <source>
        <dbReference type="ARBA" id="ARBA00023014"/>
    </source>
</evidence>
<accession>A0A918PKW9</accession>
<protein>
    <submittedName>
        <fullName evidence="5">2-hydroxyglutaryl-CoA dehydratase</fullName>
    </submittedName>
</protein>
<dbReference type="GO" id="GO:0046872">
    <property type="term" value="F:metal ion binding"/>
    <property type="evidence" value="ECO:0007669"/>
    <property type="project" value="UniProtKB-KW"/>
</dbReference>
<organism evidence="5 6">
    <name type="scientific">Novosphingobium colocasiae</name>
    <dbReference type="NCBI Taxonomy" id="1256513"/>
    <lineage>
        <taxon>Bacteria</taxon>
        <taxon>Pseudomonadati</taxon>
        <taxon>Pseudomonadota</taxon>
        <taxon>Alphaproteobacteria</taxon>
        <taxon>Sphingomonadales</taxon>
        <taxon>Sphingomonadaceae</taxon>
        <taxon>Novosphingobium</taxon>
    </lineage>
</organism>
<keyword evidence="3" id="KW-0408">Iron</keyword>
<dbReference type="Gene3D" id="3.40.50.11900">
    <property type="match status" value="1"/>
</dbReference>
<evidence type="ECO:0000256" key="1">
    <source>
        <dbReference type="ARBA" id="ARBA00005806"/>
    </source>
</evidence>
<dbReference type="Gene3D" id="1.20.1270.370">
    <property type="match status" value="1"/>
</dbReference>
<gene>
    <name evidence="5" type="ORF">GCM10011614_30360</name>
</gene>
<keyword evidence="4" id="KW-0411">Iron-sulfur</keyword>
<dbReference type="Proteomes" id="UP000648075">
    <property type="component" value="Unassembled WGS sequence"/>
</dbReference>
<dbReference type="InterPro" id="IPR010327">
    <property type="entry name" value="FldB/FldC_alpha/beta"/>
</dbReference>
<dbReference type="RefSeq" id="WP_189622137.1">
    <property type="nucleotide sequence ID" value="NZ_BMZA01000015.1"/>
</dbReference>
<dbReference type="PANTHER" id="PTHR30548">
    <property type="entry name" value="2-HYDROXYGLUTARYL-COA DEHYDRATASE, D-COMPONENT-RELATED"/>
    <property type="match status" value="1"/>
</dbReference>